<keyword evidence="16" id="KW-0325">Glycoprotein</keyword>
<dbReference type="Gramene" id="TraesNOR3A03G01355470.1">
    <property type="protein sequence ID" value="TraesNOR3A03G01355470.1"/>
    <property type="gene ID" value="TraesNOR3A03G01355470"/>
</dbReference>
<dbReference type="InterPro" id="IPR051343">
    <property type="entry name" value="G-type_lectin_kinases/EP1-like"/>
</dbReference>
<dbReference type="PaxDb" id="4565-Traes_3AS_EBFC05FC6.1"/>
<keyword evidence="14" id="KW-1015">Disulfide bond</keyword>
<dbReference type="GO" id="GO:0005524">
    <property type="term" value="F:ATP binding"/>
    <property type="evidence" value="ECO:0007669"/>
    <property type="project" value="UniProtKB-UniRule"/>
</dbReference>
<dbReference type="CDD" id="cd00028">
    <property type="entry name" value="B_lectin"/>
    <property type="match status" value="1"/>
</dbReference>
<gene>
    <name evidence="24" type="primary">LOC123060261</name>
</gene>
<feature type="domain" description="Bulb-type lectin" evidence="23">
    <location>
        <begin position="73"/>
        <end position="190"/>
    </location>
</feature>
<comment type="catalytic activity">
    <reaction evidence="18 19">
        <text>L-seryl-[protein] + ATP = O-phospho-L-seryl-[protein] + ADP + H(+)</text>
        <dbReference type="Rhea" id="RHEA:17989"/>
        <dbReference type="Rhea" id="RHEA-COMP:9863"/>
        <dbReference type="Rhea" id="RHEA-COMP:11604"/>
        <dbReference type="ChEBI" id="CHEBI:15378"/>
        <dbReference type="ChEBI" id="CHEBI:29999"/>
        <dbReference type="ChEBI" id="CHEBI:30616"/>
        <dbReference type="ChEBI" id="CHEBI:83421"/>
        <dbReference type="ChEBI" id="CHEBI:456216"/>
        <dbReference type="EC" id="2.7.11.1"/>
    </reaction>
</comment>
<dbReference type="AlphaFoldDB" id="A0A3B6EB53"/>
<dbReference type="Gramene" id="TraesCAD_scaffold_046069_01G000600.1">
    <property type="protein sequence ID" value="TraesCAD_scaffold_046069_01G000600.1"/>
    <property type="gene ID" value="TraesCAD_scaffold_046069_01G000600"/>
</dbReference>
<evidence type="ECO:0000256" key="17">
    <source>
        <dbReference type="ARBA" id="ARBA00047899"/>
    </source>
</evidence>
<dbReference type="GO" id="GO:0016020">
    <property type="term" value="C:membrane"/>
    <property type="evidence" value="ECO:0007669"/>
    <property type="project" value="UniProtKB-SubCell"/>
</dbReference>
<evidence type="ECO:0000256" key="5">
    <source>
        <dbReference type="ARBA" id="ARBA00022679"/>
    </source>
</evidence>
<dbReference type="PANTHER" id="PTHR47976">
    <property type="entry name" value="G-TYPE LECTIN S-RECEPTOR-LIKE SERINE/THREONINE-PROTEIN KINASE SD2-5"/>
    <property type="match status" value="1"/>
</dbReference>
<evidence type="ECO:0000256" key="1">
    <source>
        <dbReference type="ARBA" id="ARBA00004479"/>
    </source>
</evidence>
<dbReference type="PANTHER" id="PTHR47976:SF115">
    <property type="entry name" value="RECEPTOR-LIKE SERINE_THREONINE-PROTEIN KINASE"/>
    <property type="match status" value="1"/>
</dbReference>
<dbReference type="GO" id="GO:0051707">
    <property type="term" value="P:response to other organism"/>
    <property type="evidence" value="ECO:0007669"/>
    <property type="project" value="UniProtKB-ARBA"/>
</dbReference>
<dbReference type="FunFam" id="3.30.200.20:FF:000178">
    <property type="entry name" value="serine/threonine-protein kinase PBS1-like"/>
    <property type="match status" value="1"/>
</dbReference>
<dbReference type="GO" id="GO:0030246">
    <property type="term" value="F:carbohydrate binding"/>
    <property type="evidence" value="ECO:0007669"/>
    <property type="project" value="UniProtKB-KW"/>
</dbReference>
<comment type="subcellular location">
    <subcellularLocation>
        <location evidence="1">Membrane</location>
        <topology evidence="1">Single-pass type I membrane protein</topology>
    </subcellularLocation>
</comment>
<dbReference type="OrthoDB" id="1668230at2759"/>
<dbReference type="Gramene" id="TraesSTA3A03G01326820.1">
    <property type="protein sequence ID" value="TraesSTA3A03G01326820.1"/>
    <property type="gene ID" value="TraesSTA3A03G01326820"/>
</dbReference>
<evidence type="ECO:0000256" key="20">
    <source>
        <dbReference type="PROSITE-ProRule" id="PRU10141"/>
    </source>
</evidence>
<evidence type="ECO:0000313" key="25">
    <source>
        <dbReference type="Proteomes" id="UP000019116"/>
    </source>
</evidence>
<organism evidence="24">
    <name type="scientific">Triticum aestivum</name>
    <name type="common">Wheat</name>
    <dbReference type="NCBI Taxonomy" id="4565"/>
    <lineage>
        <taxon>Eukaryota</taxon>
        <taxon>Viridiplantae</taxon>
        <taxon>Streptophyta</taxon>
        <taxon>Embryophyta</taxon>
        <taxon>Tracheophyta</taxon>
        <taxon>Spermatophyta</taxon>
        <taxon>Magnoliopsida</taxon>
        <taxon>Liliopsida</taxon>
        <taxon>Poales</taxon>
        <taxon>Poaceae</taxon>
        <taxon>BOP clade</taxon>
        <taxon>Pooideae</taxon>
        <taxon>Triticodae</taxon>
        <taxon>Triticeae</taxon>
        <taxon>Triticinae</taxon>
        <taxon>Triticum</taxon>
    </lineage>
</organism>
<evidence type="ECO:0000256" key="21">
    <source>
        <dbReference type="SAM" id="Phobius"/>
    </source>
</evidence>
<dbReference type="GeneID" id="123060261"/>
<evidence type="ECO:0000256" key="12">
    <source>
        <dbReference type="ARBA" id="ARBA00022989"/>
    </source>
</evidence>
<keyword evidence="10 19" id="KW-0418">Kinase</keyword>
<keyword evidence="13 21" id="KW-0472">Membrane</keyword>
<dbReference type="Gramene" id="TraesWEE_scaffold_036946_01G000600.1">
    <property type="protein sequence ID" value="TraesWEE_scaffold_036946_01G000600.1"/>
    <property type="gene ID" value="TraesWEE_scaffold_036946_01G000600"/>
</dbReference>
<keyword evidence="11 19" id="KW-0067">ATP-binding</keyword>
<dbReference type="Pfam" id="PF01453">
    <property type="entry name" value="B_lectin"/>
    <property type="match status" value="1"/>
</dbReference>
<evidence type="ECO:0000256" key="8">
    <source>
        <dbReference type="ARBA" id="ARBA00022734"/>
    </source>
</evidence>
<dbReference type="Proteomes" id="UP000019116">
    <property type="component" value="Chromosome 3A"/>
</dbReference>
<dbReference type="OMA" id="WITNCAI"/>
<evidence type="ECO:0000256" key="11">
    <source>
        <dbReference type="ARBA" id="ARBA00022840"/>
    </source>
</evidence>
<dbReference type="InterPro" id="IPR036426">
    <property type="entry name" value="Bulb-type_lectin_dom_sf"/>
</dbReference>
<dbReference type="EnsemblPlants" id="TraesCS3A02G091800.1">
    <property type="protein sequence ID" value="TraesCS3A02G091800.1"/>
    <property type="gene ID" value="TraesCS3A02G091800"/>
</dbReference>
<evidence type="ECO:0000256" key="14">
    <source>
        <dbReference type="ARBA" id="ARBA00023157"/>
    </source>
</evidence>
<evidence type="ECO:0000256" key="6">
    <source>
        <dbReference type="ARBA" id="ARBA00022692"/>
    </source>
</evidence>
<dbReference type="GO" id="GO:0004674">
    <property type="term" value="F:protein serine/threonine kinase activity"/>
    <property type="evidence" value="ECO:0007669"/>
    <property type="project" value="UniProtKB-KW"/>
</dbReference>
<evidence type="ECO:0000259" key="23">
    <source>
        <dbReference type="PROSITE" id="PS50927"/>
    </source>
</evidence>
<dbReference type="RefSeq" id="XP_044338809.1">
    <property type="nucleotide sequence ID" value="XM_044482874.1"/>
</dbReference>
<name>A0A3B6EB53_WHEAT</name>
<evidence type="ECO:0000256" key="4">
    <source>
        <dbReference type="ARBA" id="ARBA00022553"/>
    </source>
</evidence>
<keyword evidence="25" id="KW-1185">Reference proteome</keyword>
<evidence type="ECO:0000256" key="18">
    <source>
        <dbReference type="ARBA" id="ARBA00048679"/>
    </source>
</evidence>
<feature type="domain" description="Protein kinase" evidence="22">
    <location>
        <begin position="516"/>
        <end position="789"/>
    </location>
</feature>
<dbReference type="PROSITE" id="PS00107">
    <property type="entry name" value="PROTEIN_KINASE_ATP"/>
    <property type="match status" value="1"/>
</dbReference>
<dbReference type="InterPro" id="IPR001480">
    <property type="entry name" value="Bulb-type_lectin_dom"/>
</dbReference>
<reference evidence="24" key="1">
    <citation type="submission" date="2018-08" db="EMBL/GenBank/DDBJ databases">
        <authorList>
            <person name="Rossello M."/>
        </authorList>
    </citation>
    <scope>NUCLEOTIDE SEQUENCE [LARGE SCALE GENOMIC DNA]</scope>
    <source>
        <strain evidence="24">cv. Chinese Spring</strain>
    </source>
</reference>
<dbReference type="SMART" id="SM00220">
    <property type="entry name" value="S_TKc"/>
    <property type="match status" value="1"/>
</dbReference>
<dbReference type="FunFam" id="1.10.510.10:FF:000248">
    <property type="entry name" value="S-receptor-like kinase 5"/>
    <property type="match status" value="1"/>
</dbReference>
<keyword evidence="2 19" id="KW-0723">Serine/threonine-protein kinase</keyword>
<keyword evidence="4" id="KW-0597">Phosphoprotein</keyword>
<dbReference type="Gene3D" id="1.10.510.10">
    <property type="entry name" value="Transferase(Phosphotransferase) domain 1"/>
    <property type="match status" value="1"/>
</dbReference>
<dbReference type="PIRSF" id="PIRSF000641">
    <property type="entry name" value="SRK"/>
    <property type="match status" value="1"/>
</dbReference>
<dbReference type="InterPro" id="IPR017441">
    <property type="entry name" value="Protein_kinase_ATP_BS"/>
</dbReference>
<dbReference type="Gramene" id="TraesCS3A03G0202000.1">
    <property type="protein sequence ID" value="TraesCS3A03G0202000.1.CDS"/>
    <property type="gene ID" value="TraesCS3A03G0202000"/>
</dbReference>
<evidence type="ECO:0000256" key="10">
    <source>
        <dbReference type="ARBA" id="ARBA00022777"/>
    </source>
</evidence>
<evidence type="ECO:0000256" key="15">
    <source>
        <dbReference type="ARBA" id="ARBA00023170"/>
    </source>
</evidence>
<evidence type="ECO:0000256" key="3">
    <source>
        <dbReference type="ARBA" id="ARBA00022536"/>
    </source>
</evidence>
<proteinExistence type="inferred from homology"/>
<dbReference type="SMART" id="SM00108">
    <property type="entry name" value="B_lectin"/>
    <property type="match status" value="1"/>
</dbReference>
<dbReference type="EC" id="2.7.11.1" evidence="19"/>
<dbReference type="Gramene" id="TraesJUL3A03G01347020.1">
    <property type="protein sequence ID" value="TraesJUL3A03G01347020.1"/>
    <property type="gene ID" value="TraesJUL3A03G01347020"/>
</dbReference>
<accession>A0A3B6EB53</accession>
<dbReference type="InterPro" id="IPR011009">
    <property type="entry name" value="Kinase-like_dom_sf"/>
</dbReference>
<comment type="similarity">
    <text evidence="19">Belongs to the protein kinase superfamily. Ser/Thr protein kinase family.</text>
</comment>
<dbReference type="CDD" id="cd14066">
    <property type="entry name" value="STKc_IRAK"/>
    <property type="match status" value="1"/>
</dbReference>
<keyword evidence="9 19" id="KW-0547">Nucleotide-binding</keyword>
<dbReference type="Gramene" id="TraesJAG3A03G01344770.1">
    <property type="protein sequence ID" value="TraesJAG3A03G01344770.1"/>
    <property type="gene ID" value="TraesJAG3A03G01344770"/>
</dbReference>
<dbReference type="InterPro" id="IPR000719">
    <property type="entry name" value="Prot_kinase_dom"/>
</dbReference>
<evidence type="ECO:0000256" key="16">
    <source>
        <dbReference type="ARBA" id="ARBA00023180"/>
    </source>
</evidence>
<keyword evidence="12 21" id="KW-1133">Transmembrane helix</keyword>
<dbReference type="InterPro" id="IPR024171">
    <property type="entry name" value="SRK-like_kinase"/>
</dbReference>
<dbReference type="Gramene" id="TraesCS3A02G091800.1">
    <property type="protein sequence ID" value="TraesCS3A02G091800.1"/>
    <property type="gene ID" value="TraesCS3A02G091800"/>
</dbReference>
<dbReference type="InterPro" id="IPR008271">
    <property type="entry name" value="Ser/Thr_kinase_AS"/>
</dbReference>
<dbReference type="PROSITE" id="PS50927">
    <property type="entry name" value="BULB_LECTIN"/>
    <property type="match status" value="1"/>
</dbReference>
<dbReference type="Gramene" id="TraesPARA_EIv1.0_0789240.1">
    <property type="protein sequence ID" value="TraesPARA_EIv1.0_0789240.1.CDS"/>
    <property type="gene ID" value="TraesPARA_EIv1.0_0789240"/>
</dbReference>
<dbReference type="PROSITE" id="PS50011">
    <property type="entry name" value="PROTEIN_KINASE_DOM"/>
    <property type="match status" value="1"/>
</dbReference>
<reference evidence="24" key="2">
    <citation type="submission" date="2018-10" db="UniProtKB">
        <authorList>
            <consortium name="EnsemblPlants"/>
        </authorList>
    </citation>
    <scope>IDENTIFICATION</scope>
</reference>
<evidence type="ECO:0000256" key="9">
    <source>
        <dbReference type="ARBA" id="ARBA00022741"/>
    </source>
</evidence>
<evidence type="ECO:0000256" key="7">
    <source>
        <dbReference type="ARBA" id="ARBA00022729"/>
    </source>
</evidence>
<evidence type="ECO:0000256" key="13">
    <source>
        <dbReference type="ARBA" id="ARBA00023136"/>
    </source>
</evidence>
<feature type="binding site" evidence="20">
    <location>
        <position position="545"/>
    </location>
    <ligand>
        <name>ATP</name>
        <dbReference type="ChEBI" id="CHEBI:30616"/>
    </ligand>
</feature>
<keyword evidence="5 19" id="KW-0808">Transferase</keyword>
<dbReference type="GO" id="GO:0106310">
    <property type="term" value="F:protein serine kinase activity"/>
    <property type="evidence" value="ECO:0007669"/>
    <property type="project" value="RHEA"/>
</dbReference>
<dbReference type="SMR" id="A0A3B6EB53"/>
<dbReference type="Pfam" id="PF00069">
    <property type="entry name" value="Pkinase"/>
    <property type="match status" value="1"/>
</dbReference>
<keyword evidence="7" id="KW-0732">Signal</keyword>
<dbReference type="Gene3D" id="3.30.200.20">
    <property type="entry name" value="Phosphorylase Kinase, domain 1"/>
    <property type="match status" value="1"/>
</dbReference>
<evidence type="ECO:0000313" key="24">
    <source>
        <dbReference type="EnsemblPlants" id="TraesCS3A02G091800.1"/>
    </source>
</evidence>
<dbReference type="SUPFAM" id="SSF56112">
    <property type="entry name" value="Protein kinase-like (PK-like)"/>
    <property type="match status" value="1"/>
</dbReference>
<dbReference type="SUPFAM" id="SSF51110">
    <property type="entry name" value="alpha-D-mannose-specific plant lectins"/>
    <property type="match status" value="1"/>
</dbReference>
<sequence>MYEQQYSQMNIASKPMFQMCVMVASLLITSGDVAAARQQHARMRGFVLQRMLVIANLWIICSGSVQKQVLLPGFSVSENDYIDNNGTFLLSNGFVYGFGFVTSSVSESSYLLSVVHLASTSVVWTANANSPVSHTDAFVFDKDGNAYLRSQGSTAWTANLSGKGASIRLLDSGNLIVLGKDGSSLVWQSLSYPTNTLLSGQSFTDGMTLVSQSSTNNISYTLGITSGDMRLYAGFQNPQPYWSAVLDTRSFVDMNGDIYSSNLNSTSWYFYDKSGSLLSRLNIAQQSSANDTLAVVLSDIGSLSFRILLQIADGTRYMASLPFAIPEDSCDMPAQCDPYSVCISGAGCQCPSALSTFPNCNPCLISPCNSKEDFQLAQLDSGVGYIGTRFTRPLARTNIIGCKDACMGNCFLFNQIGSLQKKGERKPASVSFIKVSSTNHGSGKGGSGAGRHTVVTVVIVVGPLAVIGVLVYVGFSIYHRRRRQPSPSQEQDDGFLRTISGAPMRFTYTELRGATNNFADKLGQGGFGSVYLGTLPDGSSIAVKKLEGLGQGEREFRSEMTTIGNIHHVHLVKLRGFCVEGAQRLLAYEYMPKGSLNRWILSTRVDAPLLDWDTRFRIALGTAKGLAYLHQDCESKIIHCDIKPENVLLDDNFHAKVADFGLAKLMSREQSHVFTRLRGTRGYVAPEWITNYAISDKSDVYSYGIVLLEIISGRRSFDPLEASEKAHFPPFAFKKLEEGDLRNIVDAKLAYDDEDDRVEIAIRVALWCIQEDFSWRPSMSKVVQMLEGVCDVPQPPTSSHVVDRLHPNAFKPTDTLLSAVQLSSPR</sequence>
<keyword evidence="8" id="KW-0430">Lectin</keyword>
<dbReference type="STRING" id="4565.A0A3B6EB53"/>
<comment type="catalytic activity">
    <reaction evidence="17 19">
        <text>L-threonyl-[protein] + ATP = O-phospho-L-threonyl-[protein] + ADP + H(+)</text>
        <dbReference type="Rhea" id="RHEA:46608"/>
        <dbReference type="Rhea" id="RHEA-COMP:11060"/>
        <dbReference type="Rhea" id="RHEA-COMP:11605"/>
        <dbReference type="ChEBI" id="CHEBI:15378"/>
        <dbReference type="ChEBI" id="CHEBI:30013"/>
        <dbReference type="ChEBI" id="CHEBI:30616"/>
        <dbReference type="ChEBI" id="CHEBI:61977"/>
        <dbReference type="ChEBI" id="CHEBI:456216"/>
        <dbReference type="EC" id="2.7.11.1"/>
    </reaction>
</comment>
<protein>
    <recommendedName>
        <fullName evidence="19">Receptor-like serine/threonine-protein kinase</fullName>
        <ecNumber evidence="19">2.7.11.1</ecNumber>
    </recommendedName>
</protein>
<dbReference type="PROSITE" id="PS00108">
    <property type="entry name" value="PROTEIN_KINASE_ST"/>
    <property type="match status" value="1"/>
</dbReference>
<feature type="transmembrane region" description="Helical" evidence="21">
    <location>
        <begin position="454"/>
        <end position="475"/>
    </location>
</feature>
<evidence type="ECO:0000256" key="2">
    <source>
        <dbReference type="ARBA" id="ARBA00022527"/>
    </source>
</evidence>
<keyword evidence="6 21" id="KW-0812">Transmembrane</keyword>
<keyword evidence="15" id="KW-0675">Receptor</keyword>
<keyword evidence="3" id="KW-0245">EGF-like domain</keyword>
<dbReference type="Gene3D" id="2.90.10.10">
    <property type="entry name" value="Bulb-type lectin domain"/>
    <property type="match status" value="1"/>
</dbReference>
<evidence type="ECO:0000256" key="19">
    <source>
        <dbReference type="PIRNR" id="PIRNR000641"/>
    </source>
</evidence>
<evidence type="ECO:0000259" key="22">
    <source>
        <dbReference type="PROSITE" id="PS50011"/>
    </source>
</evidence>